<dbReference type="EMBL" id="PKPP01002946">
    <property type="protein sequence ID" value="PWA72195.1"/>
    <property type="molecule type" value="Genomic_DNA"/>
</dbReference>
<evidence type="ECO:0000256" key="14">
    <source>
        <dbReference type="ARBA" id="ARBA00023180"/>
    </source>
</evidence>
<feature type="transmembrane region" description="Helical" evidence="17">
    <location>
        <begin position="190"/>
        <end position="212"/>
    </location>
</feature>
<evidence type="ECO:0000256" key="11">
    <source>
        <dbReference type="ARBA" id="ARBA00022989"/>
    </source>
</evidence>
<dbReference type="InterPro" id="IPR017441">
    <property type="entry name" value="Protein_kinase_ATP_BS"/>
</dbReference>
<dbReference type="PANTHER" id="PTHR27002">
    <property type="entry name" value="RECEPTOR-LIKE SERINE/THREONINE-PROTEIN KINASE SD1-8"/>
    <property type="match status" value="1"/>
</dbReference>
<dbReference type="Proteomes" id="UP000245207">
    <property type="component" value="Unassembled WGS sequence"/>
</dbReference>
<evidence type="ECO:0000256" key="16">
    <source>
        <dbReference type="SAM" id="MobiDB-lite"/>
    </source>
</evidence>
<dbReference type="FunFam" id="3.30.200.20:FF:000142">
    <property type="entry name" value="Cysteine-rich receptor-like protein kinase 10"/>
    <property type="match status" value="1"/>
</dbReference>
<dbReference type="Gene3D" id="3.30.430.20">
    <property type="entry name" value="Gnk2 domain, C-X8-C-X2-C motif"/>
    <property type="match status" value="2"/>
</dbReference>
<gene>
    <name evidence="20" type="ORF">CTI12_AA266480</name>
</gene>
<keyword evidence="21" id="KW-1185">Reference proteome</keyword>
<keyword evidence="11 17" id="KW-1133">Transmembrane helix</keyword>
<keyword evidence="4" id="KW-0808">Transferase</keyword>
<dbReference type="InterPro" id="IPR038408">
    <property type="entry name" value="GNK2_sf"/>
</dbReference>
<dbReference type="PROSITE" id="PS00107">
    <property type="entry name" value="PROTEIN_KINASE_ATP"/>
    <property type="match status" value="1"/>
</dbReference>
<evidence type="ECO:0000256" key="10">
    <source>
        <dbReference type="ARBA" id="ARBA00022840"/>
    </source>
</evidence>
<keyword evidence="13 20" id="KW-0675">Receptor</keyword>
<keyword evidence="2" id="KW-0723">Serine/threonine-protein kinase</keyword>
<dbReference type="PROSITE" id="PS00108">
    <property type="entry name" value="PROTEIN_KINASE_ST"/>
    <property type="match status" value="1"/>
</dbReference>
<keyword evidence="3" id="KW-0597">Phosphoprotein</keyword>
<feature type="region of interest" description="Disordered" evidence="16">
    <location>
        <begin position="553"/>
        <end position="594"/>
    </location>
</feature>
<keyword evidence="7" id="KW-0677">Repeat</keyword>
<evidence type="ECO:0000313" key="21">
    <source>
        <dbReference type="Proteomes" id="UP000245207"/>
    </source>
</evidence>
<evidence type="ECO:0000256" key="4">
    <source>
        <dbReference type="ARBA" id="ARBA00022679"/>
    </source>
</evidence>
<evidence type="ECO:0000256" key="13">
    <source>
        <dbReference type="ARBA" id="ARBA00023170"/>
    </source>
</evidence>
<feature type="compositionally biased region" description="Pro residues" evidence="16">
    <location>
        <begin position="163"/>
        <end position="172"/>
    </location>
</feature>
<evidence type="ECO:0000256" key="2">
    <source>
        <dbReference type="ARBA" id="ARBA00022527"/>
    </source>
</evidence>
<reference evidence="20 21" key="1">
    <citation type="journal article" date="2018" name="Mol. Plant">
        <title>The genome of Artemisia annua provides insight into the evolution of Asteraceae family and artemisinin biosynthesis.</title>
        <authorList>
            <person name="Shen Q."/>
            <person name="Zhang L."/>
            <person name="Liao Z."/>
            <person name="Wang S."/>
            <person name="Yan T."/>
            <person name="Shi P."/>
            <person name="Liu M."/>
            <person name="Fu X."/>
            <person name="Pan Q."/>
            <person name="Wang Y."/>
            <person name="Lv Z."/>
            <person name="Lu X."/>
            <person name="Zhang F."/>
            <person name="Jiang W."/>
            <person name="Ma Y."/>
            <person name="Chen M."/>
            <person name="Hao X."/>
            <person name="Li L."/>
            <person name="Tang Y."/>
            <person name="Lv G."/>
            <person name="Zhou Y."/>
            <person name="Sun X."/>
            <person name="Brodelius P.E."/>
            <person name="Rose J.K.C."/>
            <person name="Tang K."/>
        </authorList>
    </citation>
    <scope>NUCLEOTIDE SEQUENCE [LARGE SCALE GENOMIC DNA]</scope>
    <source>
        <strain evidence="21">cv. Huhao1</strain>
        <tissue evidence="20">Leaf</tissue>
    </source>
</reference>
<dbReference type="CDD" id="cd14066">
    <property type="entry name" value="STKc_IRAK"/>
    <property type="match status" value="1"/>
</dbReference>
<proteinExistence type="predicted"/>
<dbReference type="OrthoDB" id="4062651at2759"/>
<keyword evidence="14" id="KW-0325">Glycoprotein</keyword>
<sequence>MSACLNDSVVNLREGCPNQKEATIYYDFCLLKYSNQTILGRDQPKPYLFLMNTQNASDKDRFSEALRPLLNNLIAQAAAGGSLRKFATGNRTGPDLTTIYGLVQCSPDLQNQQCNDCLIDAIGQFSILYGGRIGGRTLLPMCNFRYEIYPFFNVSTLAIPPPPSPLPAPPPNLQVSPPSQGKNTSRARTVIIVIVIVIISAMIIITSICIFIRLRKKQQQTPHTVNTETESMDIGTAESLQYNFGLVKEATNDFSEENKLGQGGFGAVYKGKLEDGQEIAVKRLARDSGQGDVEFKNEVLLVAKLQHRNLVRLLGFSIEGSERLLIYEFMPNASLDQFIFDPTKSTLLDWEKRYNIIKGVAKGLLYLHEDSRLRIIHRDMKASNVLLDAEMNPKIADFGMARLFKPEETQGDTSRIVGTYGYMAPEYAMHGHFSVKSDVFSFGVLVLEMVTSQKNHCFRSEDGIEDLLSFAWKTWRNGTTLNMIDPILKTGSGSLRDVIRCIHIGLLCVQEKVNDRPTMASVVLMLNSFSVTLPLPSEPAFLMHSNTDPEMPLFNEYSSSTSSSGLEKHKTLKSRSRSSQHSTNDVSISEIVPR</sequence>
<feature type="domain" description="Gnk2-homologous" evidence="19">
    <location>
        <begin position="44"/>
        <end position="151"/>
    </location>
</feature>
<dbReference type="PROSITE" id="PS50011">
    <property type="entry name" value="PROTEIN_KINASE_DOM"/>
    <property type="match status" value="1"/>
</dbReference>
<dbReference type="Pfam" id="PF01657">
    <property type="entry name" value="Stress-antifung"/>
    <property type="match status" value="1"/>
</dbReference>
<evidence type="ECO:0000256" key="9">
    <source>
        <dbReference type="ARBA" id="ARBA00022777"/>
    </source>
</evidence>
<evidence type="ECO:0000313" key="20">
    <source>
        <dbReference type="EMBL" id="PWA72195.1"/>
    </source>
</evidence>
<feature type="domain" description="Gnk2-homologous" evidence="19">
    <location>
        <begin position="1"/>
        <end position="38"/>
    </location>
</feature>
<evidence type="ECO:0000256" key="1">
    <source>
        <dbReference type="ARBA" id="ARBA00004167"/>
    </source>
</evidence>
<keyword evidence="5 17" id="KW-0812">Transmembrane</keyword>
<evidence type="ECO:0000256" key="3">
    <source>
        <dbReference type="ARBA" id="ARBA00022553"/>
    </source>
</evidence>
<keyword evidence="12 17" id="KW-0472">Membrane</keyword>
<dbReference type="SMART" id="SM00220">
    <property type="entry name" value="S_TKc"/>
    <property type="match status" value="1"/>
</dbReference>
<feature type="domain" description="Protein kinase" evidence="18">
    <location>
        <begin position="254"/>
        <end position="530"/>
    </location>
</feature>
<accession>A0A2U1NF91</accession>
<dbReference type="GO" id="GO:0009737">
    <property type="term" value="P:response to abscisic acid"/>
    <property type="evidence" value="ECO:0007669"/>
    <property type="project" value="UniProtKB-ARBA"/>
</dbReference>
<feature type="binding site" evidence="15">
    <location>
        <position position="282"/>
    </location>
    <ligand>
        <name>ATP</name>
        <dbReference type="ChEBI" id="CHEBI:30616"/>
    </ligand>
</feature>
<name>A0A2U1NF91_ARTAN</name>
<evidence type="ECO:0000256" key="6">
    <source>
        <dbReference type="ARBA" id="ARBA00022729"/>
    </source>
</evidence>
<dbReference type="FunFam" id="1.10.510.10:FF:000343">
    <property type="entry name" value="Cysteine-rich receptor-like protein kinase 28"/>
    <property type="match status" value="1"/>
</dbReference>
<dbReference type="InterPro" id="IPR011009">
    <property type="entry name" value="Kinase-like_dom_sf"/>
</dbReference>
<dbReference type="InterPro" id="IPR002902">
    <property type="entry name" value="GNK2"/>
</dbReference>
<dbReference type="GO" id="GO:0005524">
    <property type="term" value="F:ATP binding"/>
    <property type="evidence" value="ECO:0007669"/>
    <property type="project" value="UniProtKB-UniRule"/>
</dbReference>
<protein>
    <submittedName>
        <fullName evidence="20">Cysteine-rich RLK (RECEPTOR-like protein kinase) 25</fullName>
    </submittedName>
</protein>
<dbReference type="InterPro" id="IPR000719">
    <property type="entry name" value="Prot_kinase_dom"/>
</dbReference>
<evidence type="ECO:0000256" key="5">
    <source>
        <dbReference type="ARBA" id="ARBA00022692"/>
    </source>
</evidence>
<keyword evidence="9 20" id="KW-0418">Kinase</keyword>
<dbReference type="GO" id="GO:0005886">
    <property type="term" value="C:plasma membrane"/>
    <property type="evidence" value="ECO:0007669"/>
    <property type="project" value="TreeGrafter"/>
</dbReference>
<dbReference type="FunFam" id="3.30.430.20:FF:000002">
    <property type="entry name" value="Cysteine-rich receptor-like protein kinase 10"/>
    <property type="match status" value="1"/>
</dbReference>
<organism evidence="20 21">
    <name type="scientific">Artemisia annua</name>
    <name type="common">Sweet wormwood</name>
    <dbReference type="NCBI Taxonomy" id="35608"/>
    <lineage>
        <taxon>Eukaryota</taxon>
        <taxon>Viridiplantae</taxon>
        <taxon>Streptophyta</taxon>
        <taxon>Embryophyta</taxon>
        <taxon>Tracheophyta</taxon>
        <taxon>Spermatophyta</taxon>
        <taxon>Magnoliopsida</taxon>
        <taxon>eudicotyledons</taxon>
        <taxon>Gunneridae</taxon>
        <taxon>Pentapetalae</taxon>
        <taxon>asterids</taxon>
        <taxon>campanulids</taxon>
        <taxon>Asterales</taxon>
        <taxon>Asteraceae</taxon>
        <taxon>Asteroideae</taxon>
        <taxon>Anthemideae</taxon>
        <taxon>Artemisiinae</taxon>
        <taxon>Artemisia</taxon>
    </lineage>
</organism>
<evidence type="ECO:0000259" key="18">
    <source>
        <dbReference type="PROSITE" id="PS50011"/>
    </source>
</evidence>
<dbReference type="STRING" id="35608.A0A2U1NF91"/>
<feature type="region of interest" description="Disordered" evidence="16">
    <location>
        <begin position="163"/>
        <end position="183"/>
    </location>
</feature>
<comment type="subcellular location">
    <subcellularLocation>
        <location evidence="1">Membrane</location>
        <topology evidence="1">Single-pass membrane protein</topology>
    </subcellularLocation>
</comment>
<dbReference type="CDD" id="cd23509">
    <property type="entry name" value="Gnk2-like"/>
    <property type="match status" value="2"/>
</dbReference>
<dbReference type="Gene3D" id="1.10.510.10">
    <property type="entry name" value="Transferase(Phosphotransferase) domain 1"/>
    <property type="match status" value="1"/>
</dbReference>
<keyword evidence="8 15" id="KW-0547">Nucleotide-binding</keyword>
<dbReference type="Gene3D" id="3.30.200.20">
    <property type="entry name" value="Phosphorylase Kinase, domain 1"/>
    <property type="match status" value="1"/>
</dbReference>
<evidence type="ECO:0000256" key="7">
    <source>
        <dbReference type="ARBA" id="ARBA00022737"/>
    </source>
</evidence>
<evidence type="ECO:0000256" key="12">
    <source>
        <dbReference type="ARBA" id="ARBA00023136"/>
    </source>
</evidence>
<dbReference type="Pfam" id="PF00069">
    <property type="entry name" value="Pkinase"/>
    <property type="match status" value="1"/>
</dbReference>
<evidence type="ECO:0000256" key="15">
    <source>
        <dbReference type="PROSITE-ProRule" id="PRU10141"/>
    </source>
</evidence>
<dbReference type="InterPro" id="IPR008271">
    <property type="entry name" value="Ser/Thr_kinase_AS"/>
</dbReference>
<keyword evidence="6" id="KW-0732">Signal</keyword>
<dbReference type="PANTHER" id="PTHR27002:SF1073">
    <property type="entry name" value="CYSTEINE-RICH RECEPTOR-LIKE PROTEIN KINASE 29"/>
    <property type="match status" value="1"/>
</dbReference>
<evidence type="ECO:0000256" key="17">
    <source>
        <dbReference type="SAM" id="Phobius"/>
    </source>
</evidence>
<keyword evidence="10 15" id="KW-0067">ATP-binding</keyword>
<comment type="caution">
    <text evidence="20">The sequence shown here is derived from an EMBL/GenBank/DDBJ whole genome shotgun (WGS) entry which is preliminary data.</text>
</comment>
<evidence type="ECO:0000256" key="8">
    <source>
        <dbReference type="ARBA" id="ARBA00022741"/>
    </source>
</evidence>
<evidence type="ECO:0000259" key="19">
    <source>
        <dbReference type="PROSITE" id="PS51473"/>
    </source>
</evidence>
<dbReference type="GO" id="GO:0004674">
    <property type="term" value="F:protein serine/threonine kinase activity"/>
    <property type="evidence" value="ECO:0007669"/>
    <property type="project" value="UniProtKB-KW"/>
</dbReference>
<dbReference type="PROSITE" id="PS51473">
    <property type="entry name" value="GNK2"/>
    <property type="match status" value="2"/>
</dbReference>
<dbReference type="SUPFAM" id="SSF56112">
    <property type="entry name" value="Protein kinase-like (PK-like)"/>
    <property type="match status" value="1"/>
</dbReference>
<dbReference type="AlphaFoldDB" id="A0A2U1NF91"/>